<gene>
    <name evidence="5" type="ORF">ACFQS1_25205</name>
</gene>
<dbReference type="SUPFAM" id="SSF47336">
    <property type="entry name" value="ACP-like"/>
    <property type="match status" value="1"/>
</dbReference>
<dbReference type="EMBL" id="JBHTBJ010000021">
    <property type="protein sequence ID" value="MFC7277304.1"/>
    <property type="molecule type" value="Genomic_DNA"/>
</dbReference>
<keyword evidence="2" id="KW-0596">Phosphopantetheine</keyword>
<sequence>MTLDPRVEAAYAALTPGQRARLSLALAGSVAAAIPAHTGPPVVSSGQLRLWFLDQLRPGSAAYVVPLALRLDGPLDHAALSAALDAVVARHEILRTTYPARDGRPFARVAPALSVSMPVVETSDVARALRAEASRPFDLATGPLLRATLLRVAPDEHVLLLSQHHIVTDGWSLPLLVGELIDRYRGVAPAAAGASYADYAAWQRDRLDRGDLDGHVGFWRDRLRDVPALTLPPGPGAGTEISWPADLVAPLRELARAERATLFMALLAVVGAVLARATGRSEVVVGTTVAGRSRPELEGTLGFFVNTLPMPVSVAGDPTLRELIGQVRRTVLDGLAHADAPYERIAAGRARTALTSVLLTLRDTPPAIPGVTVLPAPVVEPKAPLGWELSEDGTGGLTGRFEHALRPGVAERLEREVRAVLAGGLRTGAAWLAADQPPTGEPSSGSAAGELPRDAVEALVVRIWAEILQTPSVGALDDFFDLGGHSLLATQAAARLQEALGLPVPLDGLLGLATARDLAGYLRDLGAAAGLDVEARAASGGPPIATVRRLERRAR</sequence>
<dbReference type="InterPro" id="IPR009081">
    <property type="entry name" value="PP-bd_ACP"/>
</dbReference>
<evidence type="ECO:0000256" key="3">
    <source>
        <dbReference type="ARBA" id="ARBA00022553"/>
    </source>
</evidence>
<proteinExistence type="predicted"/>
<evidence type="ECO:0000259" key="4">
    <source>
        <dbReference type="PROSITE" id="PS50075"/>
    </source>
</evidence>
<dbReference type="InterPro" id="IPR001242">
    <property type="entry name" value="Condensation_dom"/>
</dbReference>
<comment type="caution">
    <text evidence="5">The sequence shown here is derived from an EMBL/GenBank/DDBJ whole genome shotgun (WGS) entry which is preliminary data.</text>
</comment>
<dbReference type="SUPFAM" id="SSF52777">
    <property type="entry name" value="CoA-dependent acyltransferases"/>
    <property type="match status" value="2"/>
</dbReference>
<dbReference type="PROSITE" id="PS00012">
    <property type="entry name" value="PHOSPHOPANTETHEINE"/>
    <property type="match status" value="1"/>
</dbReference>
<comment type="cofactor">
    <cofactor evidence="1">
        <name>pantetheine 4'-phosphate</name>
        <dbReference type="ChEBI" id="CHEBI:47942"/>
    </cofactor>
</comment>
<keyword evidence="6" id="KW-1185">Reference proteome</keyword>
<dbReference type="InterPro" id="IPR020806">
    <property type="entry name" value="PKS_PP-bd"/>
</dbReference>
<accession>A0ABW2I005</accession>
<dbReference type="Pfam" id="PF00550">
    <property type="entry name" value="PP-binding"/>
    <property type="match status" value="1"/>
</dbReference>
<keyword evidence="3" id="KW-0597">Phosphoprotein</keyword>
<dbReference type="SMART" id="SM00823">
    <property type="entry name" value="PKS_PP"/>
    <property type="match status" value="1"/>
</dbReference>
<dbReference type="PANTHER" id="PTHR45527:SF1">
    <property type="entry name" value="FATTY ACID SYNTHASE"/>
    <property type="match status" value="1"/>
</dbReference>
<dbReference type="InterPro" id="IPR006162">
    <property type="entry name" value="Ppantetheine_attach_site"/>
</dbReference>
<dbReference type="CDD" id="cd19531">
    <property type="entry name" value="LCL_NRPS-like"/>
    <property type="match status" value="1"/>
</dbReference>
<evidence type="ECO:0000256" key="1">
    <source>
        <dbReference type="ARBA" id="ARBA00001957"/>
    </source>
</evidence>
<dbReference type="PROSITE" id="PS50075">
    <property type="entry name" value="CARRIER"/>
    <property type="match status" value="1"/>
</dbReference>
<evidence type="ECO:0000256" key="2">
    <source>
        <dbReference type="ARBA" id="ARBA00022450"/>
    </source>
</evidence>
<dbReference type="InterPro" id="IPR036736">
    <property type="entry name" value="ACP-like_sf"/>
</dbReference>
<name>A0ABW2I005_9ACTN</name>
<feature type="domain" description="Carrier" evidence="4">
    <location>
        <begin position="451"/>
        <end position="526"/>
    </location>
</feature>
<protein>
    <submittedName>
        <fullName evidence="5">Condensation domain-containing protein</fullName>
    </submittedName>
</protein>
<dbReference type="Pfam" id="PF00668">
    <property type="entry name" value="Condensation"/>
    <property type="match status" value="1"/>
</dbReference>
<evidence type="ECO:0000313" key="6">
    <source>
        <dbReference type="Proteomes" id="UP001596548"/>
    </source>
</evidence>
<organism evidence="5 6">
    <name type="scientific">Paractinoplanes rhizophilus</name>
    <dbReference type="NCBI Taxonomy" id="1416877"/>
    <lineage>
        <taxon>Bacteria</taxon>
        <taxon>Bacillati</taxon>
        <taxon>Actinomycetota</taxon>
        <taxon>Actinomycetes</taxon>
        <taxon>Micromonosporales</taxon>
        <taxon>Micromonosporaceae</taxon>
        <taxon>Paractinoplanes</taxon>
    </lineage>
</organism>
<dbReference type="InterPro" id="IPR023213">
    <property type="entry name" value="CAT-like_dom_sf"/>
</dbReference>
<reference evidence="6" key="1">
    <citation type="journal article" date="2019" name="Int. J. Syst. Evol. Microbiol.">
        <title>The Global Catalogue of Microorganisms (GCM) 10K type strain sequencing project: providing services to taxonomists for standard genome sequencing and annotation.</title>
        <authorList>
            <consortium name="The Broad Institute Genomics Platform"/>
            <consortium name="The Broad Institute Genome Sequencing Center for Infectious Disease"/>
            <person name="Wu L."/>
            <person name="Ma J."/>
        </authorList>
    </citation>
    <scope>NUCLEOTIDE SEQUENCE [LARGE SCALE GENOMIC DNA]</scope>
    <source>
        <strain evidence="6">XZYJT-10</strain>
    </source>
</reference>
<dbReference type="Proteomes" id="UP001596548">
    <property type="component" value="Unassembled WGS sequence"/>
</dbReference>
<dbReference type="Gene3D" id="3.30.559.30">
    <property type="entry name" value="Nonribosomal peptide synthetase, condensation domain"/>
    <property type="match status" value="1"/>
</dbReference>
<dbReference type="Gene3D" id="1.10.1200.10">
    <property type="entry name" value="ACP-like"/>
    <property type="match status" value="1"/>
</dbReference>
<dbReference type="Gene3D" id="3.30.559.10">
    <property type="entry name" value="Chloramphenicol acetyltransferase-like domain"/>
    <property type="match status" value="1"/>
</dbReference>
<dbReference type="RefSeq" id="WP_378972705.1">
    <property type="nucleotide sequence ID" value="NZ_JBHTBJ010000021.1"/>
</dbReference>
<dbReference type="PANTHER" id="PTHR45527">
    <property type="entry name" value="NONRIBOSOMAL PEPTIDE SYNTHETASE"/>
    <property type="match status" value="1"/>
</dbReference>
<evidence type="ECO:0000313" key="5">
    <source>
        <dbReference type="EMBL" id="MFC7277304.1"/>
    </source>
</evidence>